<organism evidence="7 8">
    <name type="scientific">Actinomadura alba</name>
    <dbReference type="NCBI Taxonomy" id="406431"/>
    <lineage>
        <taxon>Bacteria</taxon>
        <taxon>Bacillati</taxon>
        <taxon>Actinomycetota</taxon>
        <taxon>Actinomycetes</taxon>
        <taxon>Streptosporangiales</taxon>
        <taxon>Thermomonosporaceae</taxon>
        <taxon>Actinomadura</taxon>
    </lineage>
</organism>
<name>A0ABR7LXP9_9ACTN</name>
<dbReference type="SUPFAM" id="SSF51735">
    <property type="entry name" value="NAD(P)-binding Rossmann-fold domains"/>
    <property type="match status" value="1"/>
</dbReference>
<reference evidence="7 8" key="1">
    <citation type="submission" date="2020-06" db="EMBL/GenBank/DDBJ databases">
        <title>Actinomadura xiongansis sp. nov., isolated from soil of Baiyangdian.</title>
        <authorList>
            <person name="Zhang X."/>
        </authorList>
    </citation>
    <scope>NUCLEOTIDE SEQUENCE [LARGE SCALE GENOMIC DNA]</scope>
    <source>
        <strain evidence="7 8">HBUM206468</strain>
    </source>
</reference>
<dbReference type="InterPro" id="IPR022694">
    <property type="entry name" value="3-OHacyl-CoA_DH"/>
</dbReference>
<dbReference type="Pfam" id="PF02737">
    <property type="entry name" value="3HCDH_N"/>
    <property type="match status" value="1"/>
</dbReference>
<feature type="domain" description="3-hydroxyacyl-CoA dehydrogenase C-terminal" evidence="5">
    <location>
        <begin position="187"/>
        <end position="282"/>
    </location>
</feature>
<dbReference type="RefSeq" id="WP_187246504.1">
    <property type="nucleotide sequence ID" value="NZ_BAAAOK010000011.1"/>
</dbReference>
<evidence type="ECO:0000259" key="6">
    <source>
        <dbReference type="Pfam" id="PF02737"/>
    </source>
</evidence>
<dbReference type="InterPro" id="IPR036291">
    <property type="entry name" value="NAD(P)-bd_dom_sf"/>
</dbReference>
<sequence length="302" mass="32119">MTDSEPRAVVVGGGTMGTGIAYVLALAGHMVTLVEPDRPRAVAAVRDIGAAARKAAAKGRLDPAVAEDLPTRVTHVSNIADTAPEPWAAIEAVPERLGLKREVLAAMELLRPRILATNTSGLSVTGLGSTLQRPEHFLGLHFFNPVWSMPLVEIVVGERTGDETLDAARELVGAFGKESIVVRDAPGFATSRLGVAIGLEAMRMLEEGVAEAADIDRAMELGYRHPMGPLRLTDLVGLDVRLDIARHLTEALGPRFTPPDVLVRLVEQGHLGRKTGRGFYDWNTEGRGPANVGGDAGRRDGA</sequence>
<dbReference type="Pfam" id="PF00725">
    <property type="entry name" value="3HCDH"/>
    <property type="match status" value="1"/>
</dbReference>
<comment type="caution">
    <text evidence="7">The sequence shown here is derived from an EMBL/GenBank/DDBJ whole genome shotgun (WGS) entry which is preliminary data.</text>
</comment>
<keyword evidence="8" id="KW-1185">Reference proteome</keyword>
<accession>A0ABR7LXP9</accession>
<keyword evidence="3" id="KW-0560">Oxidoreductase</keyword>
<evidence type="ECO:0000256" key="2">
    <source>
        <dbReference type="ARBA" id="ARBA00009463"/>
    </source>
</evidence>
<protein>
    <submittedName>
        <fullName evidence="7">3-hydroxyacyl-CoA dehydrogenase family protein</fullName>
    </submittedName>
</protein>
<evidence type="ECO:0000256" key="3">
    <source>
        <dbReference type="ARBA" id="ARBA00023002"/>
    </source>
</evidence>
<gene>
    <name evidence="7" type="ORF">HKK74_28795</name>
</gene>
<dbReference type="InterPro" id="IPR008927">
    <property type="entry name" value="6-PGluconate_DH-like_C_sf"/>
</dbReference>
<dbReference type="Gene3D" id="3.40.50.720">
    <property type="entry name" value="NAD(P)-binding Rossmann-like Domain"/>
    <property type="match status" value="1"/>
</dbReference>
<evidence type="ECO:0000256" key="4">
    <source>
        <dbReference type="SAM" id="MobiDB-lite"/>
    </source>
</evidence>
<evidence type="ECO:0000313" key="7">
    <source>
        <dbReference type="EMBL" id="MBC6469458.1"/>
    </source>
</evidence>
<dbReference type="InterPro" id="IPR006176">
    <property type="entry name" value="3-OHacyl-CoA_DH_NAD-bd"/>
</dbReference>
<dbReference type="Proteomes" id="UP000805614">
    <property type="component" value="Unassembled WGS sequence"/>
</dbReference>
<evidence type="ECO:0000256" key="1">
    <source>
        <dbReference type="ARBA" id="ARBA00005086"/>
    </source>
</evidence>
<evidence type="ECO:0000313" key="8">
    <source>
        <dbReference type="Proteomes" id="UP000805614"/>
    </source>
</evidence>
<feature type="domain" description="3-hydroxyacyl-CoA dehydrogenase NAD binding" evidence="6">
    <location>
        <begin position="9"/>
        <end position="184"/>
    </location>
</feature>
<comment type="similarity">
    <text evidence="2">Belongs to the 3-hydroxyacyl-CoA dehydrogenase family.</text>
</comment>
<dbReference type="PANTHER" id="PTHR48075:SF5">
    <property type="entry name" value="3-HYDROXYBUTYRYL-COA DEHYDROGENASE"/>
    <property type="match status" value="1"/>
</dbReference>
<feature type="region of interest" description="Disordered" evidence="4">
    <location>
        <begin position="282"/>
        <end position="302"/>
    </location>
</feature>
<dbReference type="InterPro" id="IPR013328">
    <property type="entry name" value="6PGD_dom2"/>
</dbReference>
<dbReference type="SUPFAM" id="SSF48179">
    <property type="entry name" value="6-phosphogluconate dehydrogenase C-terminal domain-like"/>
    <property type="match status" value="1"/>
</dbReference>
<dbReference type="PIRSF" id="PIRSF000105">
    <property type="entry name" value="HCDH"/>
    <property type="match status" value="1"/>
</dbReference>
<dbReference type="PANTHER" id="PTHR48075">
    <property type="entry name" value="3-HYDROXYACYL-COA DEHYDROGENASE FAMILY PROTEIN"/>
    <property type="match status" value="1"/>
</dbReference>
<dbReference type="Gene3D" id="1.10.1040.10">
    <property type="entry name" value="N-(1-d-carboxylethyl)-l-norvaline Dehydrogenase, domain 2"/>
    <property type="match status" value="1"/>
</dbReference>
<comment type="pathway">
    <text evidence="1">Lipid metabolism; butanoate metabolism.</text>
</comment>
<evidence type="ECO:0000259" key="5">
    <source>
        <dbReference type="Pfam" id="PF00725"/>
    </source>
</evidence>
<proteinExistence type="inferred from homology"/>
<dbReference type="InterPro" id="IPR006108">
    <property type="entry name" value="3HC_DH_C"/>
</dbReference>
<dbReference type="EMBL" id="JABVEC010000027">
    <property type="protein sequence ID" value="MBC6469458.1"/>
    <property type="molecule type" value="Genomic_DNA"/>
</dbReference>